<dbReference type="EMBL" id="FOVH01000012">
    <property type="protein sequence ID" value="SFP23339.1"/>
    <property type="molecule type" value="Genomic_DNA"/>
</dbReference>
<dbReference type="STRING" id="1993.SAMN04489713_112232"/>
<feature type="transmembrane region" description="Helical" evidence="7">
    <location>
        <begin position="108"/>
        <end position="131"/>
    </location>
</feature>
<keyword evidence="4 7" id="KW-0812">Transmembrane</keyword>
<dbReference type="eggNOG" id="COG0600">
    <property type="taxonomic scope" value="Bacteria"/>
</dbReference>
<evidence type="ECO:0000256" key="7">
    <source>
        <dbReference type="RuleBase" id="RU363032"/>
    </source>
</evidence>
<evidence type="ECO:0000313" key="10">
    <source>
        <dbReference type="Proteomes" id="UP000183413"/>
    </source>
</evidence>
<feature type="transmembrane region" description="Helical" evidence="7">
    <location>
        <begin position="180"/>
        <end position="212"/>
    </location>
</feature>
<evidence type="ECO:0000256" key="3">
    <source>
        <dbReference type="ARBA" id="ARBA00022475"/>
    </source>
</evidence>
<dbReference type="InParanoid" id="A0A1I5NNE5"/>
<sequence length="265" mass="27995">MTAQTPVSPRRRAVANGLGRLWPPILFALLVVACWWGTATVLKSTVVPAPGAAVKGLQAELGNPRFRASVLDTVRVLAIAYMAAAAAGAIAGTLLGVRAFWSRALLPLVYVLNSVPKVTLFPVFLLVLGLGDLSRGSFAFACGVVPMFIIAAEATRGVSRTHLKLAASLRVGEIQVMRKIVWPSALPAIAGGLRLSFGFTFLGLVLAEMFAGSSGLGQELLRNVSIGRMENIAGEVILIAVLALAPTALLTWAERWTAERYGHNA</sequence>
<keyword evidence="2 7" id="KW-0813">Transport</keyword>
<dbReference type="PANTHER" id="PTHR30151">
    <property type="entry name" value="ALKANE SULFONATE ABC TRANSPORTER-RELATED, MEMBRANE SUBUNIT"/>
    <property type="match status" value="1"/>
</dbReference>
<evidence type="ECO:0000256" key="4">
    <source>
        <dbReference type="ARBA" id="ARBA00022692"/>
    </source>
</evidence>
<evidence type="ECO:0000256" key="1">
    <source>
        <dbReference type="ARBA" id="ARBA00004651"/>
    </source>
</evidence>
<dbReference type="GO" id="GO:0055085">
    <property type="term" value="P:transmembrane transport"/>
    <property type="evidence" value="ECO:0007669"/>
    <property type="project" value="InterPro"/>
</dbReference>
<dbReference type="GO" id="GO:0005886">
    <property type="term" value="C:plasma membrane"/>
    <property type="evidence" value="ECO:0007669"/>
    <property type="project" value="UniProtKB-SubCell"/>
</dbReference>
<evidence type="ECO:0000256" key="6">
    <source>
        <dbReference type="ARBA" id="ARBA00023136"/>
    </source>
</evidence>
<evidence type="ECO:0000259" key="8">
    <source>
        <dbReference type="PROSITE" id="PS50928"/>
    </source>
</evidence>
<dbReference type="CDD" id="cd06261">
    <property type="entry name" value="TM_PBP2"/>
    <property type="match status" value="1"/>
</dbReference>
<keyword evidence="3" id="KW-1003">Cell membrane</keyword>
<dbReference type="PANTHER" id="PTHR30151:SF0">
    <property type="entry name" value="ABC TRANSPORTER PERMEASE PROTEIN MJ0413-RELATED"/>
    <property type="match status" value="1"/>
</dbReference>
<dbReference type="Proteomes" id="UP000183413">
    <property type="component" value="Unassembled WGS sequence"/>
</dbReference>
<keyword evidence="5 7" id="KW-1133">Transmembrane helix</keyword>
<accession>A0A1I5NNE5</accession>
<feature type="transmembrane region" description="Helical" evidence="7">
    <location>
        <begin position="78"/>
        <end position="101"/>
    </location>
</feature>
<dbReference type="PROSITE" id="PS50928">
    <property type="entry name" value="ABC_TM1"/>
    <property type="match status" value="1"/>
</dbReference>
<dbReference type="Pfam" id="PF00528">
    <property type="entry name" value="BPD_transp_1"/>
    <property type="match status" value="1"/>
</dbReference>
<evidence type="ECO:0000256" key="2">
    <source>
        <dbReference type="ARBA" id="ARBA00022448"/>
    </source>
</evidence>
<feature type="domain" description="ABC transmembrane type-1" evidence="8">
    <location>
        <begin position="70"/>
        <end position="250"/>
    </location>
</feature>
<dbReference type="InterPro" id="IPR035906">
    <property type="entry name" value="MetI-like_sf"/>
</dbReference>
<name>A0A1I5NNE5_9ACTN</name>
<dbReference type="SUPFAM" id="SSF161098">
    <property type="entry name" value="MetI-like"/>
    <property type="match status" value="1"/>
</dbReference>
<proteinExistence type="inferred from homology"/>
<feature type="transmembrane region" description="Helical" evidence="7">
    <location>
        <begin position="21"/>
        <end position="38"/>
    </location>
</feature>
<dbReference type="Gene3D" id="1.10.3720.10">
    <property type="entry name" value="MetI-like"/>
    <property type="match status" value="1"/>
</dbReference>
<organism evidence="9 10">
    <name type="scientific">Actinomadura madurae</name>
    <dbReference type="NCBI Taxonomy" id="1993"/>
    <lineage>
        <taxon>Bacteria</taxon>
        <taxon>Bacillati</taxon>
        <taxon>Actinomycetota</taxon>
        <taxon>Actinomycetes</taxon>
        <taxon>Streptosporangiales</taxon>
        <taxon>Thermomonosporaceae</taxon>
        <taxon>Actinomadura</taxon>
    </lineage>
</organism>
<dbReference type="AlphaFoldDB" id="A0A1I5NNE5"/>
<evidence type="ECO:0000313" key="9">
    <source>
        <dbReference type="EMBL" id="SFP23339.1"/>
    </source>
</evidence>
<reference evidence="9 10" key="1">
    <citation type="submission" date="2016-10" db="EMBL/GenBank/DDBJ databases">
        <authorList>
            <person name="de Groot N.N."/>
        </authorList>
    </citation>
    <scope>NUCLEOTIDE SEQUENCE [LARGE SCALE GENOMIC DNA]</scope>
    <source>
        <strain evidence="9 10">DSM 43067</strain>
    </source>
</reference>
<feature type="transmembrane region" description="Helical" evidence="7">
    <location>
        <begin position="137"/>
        <end position="159"/>
    </location>
</feature>
<gene>
    <name evidence="9" type="ORF">SAMN04489713_112232</name>
</gene>
<protein>
    <submittedName>
        <fullName evidence="9">NitT/TauT family transport system permease protein</fullName>
    </submittedName>
</protein>
<comment type="subcellular location">
    <subcellularLocation>
        <location evidence="1 7">Cell membrane</location>
        <topology evidence="1 7">Multi-pass membrane protein</topology>
    </subcellularLocation>
</comment>
<keyword evidence="6 7" id="KW-0472">Membrane</keyword>
<comment type="similarity">
    <text evidence="7">Belongs to the binding-protein-dependent transport system permease family.</text>
</comment>
<feature type="transmembrane region" description="Helical" evidence="7">
    <location>
        <begin position="232"/>
        <end position="253"/>
    </location>
</feature>
<evidence type="ECO:0000256" key="5">
    <source>
        <dbReference type="ARBA" id="ARBA00022989"/>
    </source>
</evidence>
<dbReference type="InterPro" id="IPR000515">
    <property type="entry name" value="MetI-like"/>
</dbReference>
<keyword evidence="10" id="KW-1185">Reference proteome</keyword>